<dbReference type="InterPro" id="IPR050441">
    <property type="entry name" value="RBM"/>
</dbReference>
<dbReference type="EMBL" id="JAUIZM010000006">
    <property type="protein sequence ID" value="KAK1377494.1"/>
    <property type="molecule type" value="Genomic_DNA"/>
</dbReference>
<reference evidence="3" key="1">
    <citation type="submission" date="2023-02" db="EMBL/GenBank/DDBJ databases">
        <title>Genome of toxic invasive species Heracleum sosnowskyi carries increased number of genes despite the absence of recent whole-genome duplications.</title>
        <authorList>
            <person name="Schelkunov M."/>
            <person name="Shtratnikova V."/>
            <person name="Makarenko M."/>
            <person name="Klepikova A."/>
            <person name="Omelchenko D."/>
            <person name="Novikova G."/>
            <person name="Obukhova E."/>
            <person name="Bogdanov V."/>
            <person name="Penin A."/>
            <person name="Logacheva M."/>
        </authorList>
    </citation>
    <scope>NUCLEOTIDE SEQUENCE</scope>
    <source>
        <strain evidence="3">Hsosn_3</strain>
        <tissue evidence="3">Leaf</tissue>
    </source>
</reference>
<evidence type="ECO:0000256" key="1">
    <source>
        <dbReference type="PROSITE-ProRule" id="PRU00176"/>
    </source>
</evidence>
<dbReference type="PANTHER" id="PTHR48034">
    <property type="entry name" value="TRANSFORMER-2 SEX-DETERMINING PROTEIN-RELATED"/>
    <property type="match status" value="1"/>
</dbReference>
<protein>
    <submittedName>
        <fullName evidence="3">Serine/arginine-rich splicing factor SR45a</fullName>
    </submittedName>
</protein>
<dbReference type="Pfam" id="PF00076">
    <property type="entry name" value="RRM_1"/>
    <property type="match status" value="1"/>
</dbReference>
<feature type="domain" description="RRM" evidence="2">
    <location>
        <begin position="65"/>
        <end position="136"/>
    </location>
</feature>
<dbReference type="InterPro" id="IPR000504">
    <property type="entry name" value="RRM_dom"/>
</dbReference>
<reference evidence="3" key="2">
    <citation type="submission" date="2023-05" db="EMBL/GenBank/DDBJ databases">
        <authorList>
            <person name="Schelkunov M.I."/>
        </authorList>
    </citation>
    <scope>NUCLEOTIDE SEQUENCE</scope>
    <source>
        <strain evidence="3">Hsosn_3</strain>
        <tissue evidence="3">Leaf</tissue>
    </source>
</reference>
<dbReference type="PROSITE" id="PS50102">
    <property type="entry name" value="RRM"/>
    <property type="match status" value="1"/>
</dbReference>
<dbReference type="GO" id="GO:0003723">
    <property type="term" value="F:RNA binding"/>
    <property type="evidence" value="ECO:0007669"/>
    <property type="project" value="UniProtKB-UniRule"/>
</dbReference>
<accession>A0AAD8MM44</accession>
<evidence type="ECO:0000313" key="3">
    <source>
        <dbReference type="EMBL" id="KAK1377494.1"/>
    </source>
</evidence>
<gene>
    <name evidence="3" type="ORF">POM88_024238</name>
</gene>
<name>A0AAD8MM44_9APIA</name>
<dbReference type="InterPro" id="IPR012677">
    <property type="entry name" value="Nucleotide-bd_a/b_plait_sf"/>
</dbReference>
<organism evidence="3 4">
    <name type="scientific">Heracleum sosnowskyi</name>
    <dbReference type="NCBI Taxonomy" id="360622"/>
    <lineage>
        <taxon>Eukaryota</taxon>
        <taxon>Viridiplantae</taxon>
        <taxon>Streptophyta</taxon>
        <taxon>Embryophyta</taxon>
        <taxon>Tracheophyta</taxon>
        <taxon>Spermatophyta</taxon>
        <taxon>Magnoliopsida</taxon>
        <taxon>eudicotyledons</taxon>
        <taxon>Gunneridae</taxon>
        <taxon>Pentapetalae</taxon>
        <taxon>asterids</taxon>
        <taxon>campanulids</taxon>
        <taxon>Apiales</taxon>
        <taxon>Apiaceae</taxon>
        <taxon>Apioideae</taxon>
        <taxon>apioid superclade</taxon>
        <taxon>Tordylieae</taxon>
        <taxon>Tordyliinae</taxon>
        <taxon>Heracleum</taxon>
    </lineage>
</organism>
<proteinExistence type="predicted"/>
<keyword evidence="4" id="KW-1185">Reference proteome</keyword>
<evidence type="ECO:0000313" key="4">
    <source>
        <dbReference type="Proteomes" id="UP001237642"/>
    </source>
</evidence>
<dbReference type="AlphaFoldDB" id="A0AAD8MM44"/>
<sequence>MKEQLTSESHGRCLIEKESYLLSDVGRDHYQGLRGGVPGYYITTGKFSGVFRSRDSGGDVVNPGNNLYIIGFSSRVTSSDLEEFFSNDGKVTDYHLVKDPQTKESRGFAFVTMETNEYAKRCIKHLNRTVLEGRLVTEEKISF</sequence>
<comment type="caution">
    <text evidence="3">The sequence shown here is derived from an EMBL/GenBank/DDBJ whole genome shotgun (WGS) entry which is preliminary data.</text>
</comment>
<dbReference type="Proteomes" id="UP001237642">
    <property type="component" value="Unassembled WGS sequence"/>
</dbReference>
<dbReference type="InterPro" id="IPR035979">
    <property type="entry name" value="RBD_domain_sf"/>
</dbReference>
<evidence type="ECO:0000259" key="2">
    <source>
        <dbReference type="PROSITE" id="PS50102"/>
    </source>
</evidence>
<dbReference type="SMART" id="SM00360">
    <property type="entry name" value="RRM"/>
    <property type="match status" value="1"/>
</dbReference>
<dbReference type="Gene3D" id="3.30.70.330">
    <property type="match status" value="1"/>
</dbReference>
<keyword evidence="1" id="KW-0694">RNA-binding</keyword>
<dbReference type="SUPFAM" id="SSF54928">
    <property type="entry name" value="RNA-binding domain, RBD"/>
    <property type="match status" value="1"/>
</dbReference>